<feature type="region of interest" description="Disordered" evidence="1">
    <location>
        <begin position="71"/>
        <end position="95"/>
    </location>
</feature>
<protein>
    <recommendedName>
        <fullName evidence="5">Holin</fullName>
    </recommendedName>
</protein>
<evidence type="ECO:0000256" key="1">
    <source>
        <dbReference type="SAM" id="MobiDB-lite"/>
    </source>
</evidence>
<gene>
    <name evidence="3" type="ORF">SMB34_02015</name>
</gene>
<organism evidence="3 4">
    <name type="scientific">Thalassospira permensis NBRC 106175</name>
    <dbReference type="NCBI Taxonomy" id="1353532"/>
    <lineage>
        <taxon>Bacteria</taxon>
        <taxon>Pseudomonadati</taxon>
        <taxon>Pseudomonadota</taxon>
        <taxon>Alphaproteobacteria</taxon>
        <taxon>Rhodospirillales</taxon>
        <taxon>Thalassospiraceae</taxon>
        <taxon>Thalassospira</taxon>
    </lineage>
</organism>
<evidence type="ECO:0008006" key="5">
    <source>
        <dbReference type="Google" id="ProtNLM"/>
    </source>
</evidence>
<reference evidence="3 4" key="1">
    <citation type="submission" date="2013-07" db="EMBL/GenBank/DDBJ databases">
        <title>Thalassospira permensis NBRC 106175 Genome Sequencing.</title>
        <authorList>
            <person name="Lai Q."/>
            <person name="Shao Z."/>
        </authorList>
    </citation>
    <scope>NUCLEOTIDE SEQUENCE [LARGE SCALE GENOMIC DNA]</scope>
    <source>
        <strain evidence="3 4">NBRC 106175</strain>
    </source>
</reference>
<name>A0ABR4TW01_9PROT</name>
<evidence type="ECO:0000256" key="2">
    <source>
        <dbReference type="SAM" id="Phobius"/>
    </source>
</evidence>
<keyword evidence="2" id="KW-0472">Membrane</keyword>
<proteinExistence type="predicted"/>
<keyword evidence="2" id="KW-1133">Transmembrane helix</keyword>
<feature type="transmembrane region" description="Helical" evidence="2">
    <location>
        <begin position="7"/>
        <end position="26"/>
    </location>
</feature>
<comment type="caution">
    <text evidence="3">The sequence shown here is derived from an EMBL/GenBank/DDBJ whole genome shotgun (WGS) entry which is preliminary data.</text>
</comment>
<dbReference type="Proteomes" id="UP000027463">
    <property type="component" value="Unassembled WGS sequence"/>
</dbReference>
<evidence type="ECO:0000313" key="3">
    <source>
        <dbReference type="EMBL" id="KEO59788.1"/>
    </source>
</evidence>
<keyword evidence="2" id="KW-0812">Transmembrane</keyword>
<dbReference type="EMBL" id="AUNC01000001">
    <property type="protein sequence ID" value="KEO59788.1"/>
    <property type="molecule type" value="Genomic_DNA"/>
</dbReference>
<evidence type="ECO:0000313" key="4">
    <source>
        <dbReference type="Proteomes" id="UP000027463"/>
    </source>
</evidence>
<sequence length="95" mass="10427">MARLKKTTRIWLAVYPTVLVFLTIFGDALKEFPFPMGVLVSTLVVVIIVSNITDPLVGKVFCHFGRTFRKPGLHSKAAPMANNTAPVERSAPSDN</sequence>
<accession>A0ABR4TW01</accession>
<keyword evidence="4" id="KW-1185">Reference proteome</keyword>